<evidence type="ECO:0000313" key="1">
    <source>
        <dbReference type="EMBL" id="CYV55265.1"/>
    </source>
</evidence>
<dbReference type="Proteomes" id="UP000074850">
    <property type="component" value="Unassembled WGS sequence"/>
</dbReference>
<evidence type="ECO:0000313" key="2">
    <source>
        <dbReference type="EMBL" id="CYV83867.1"/>
    </source>
</evidence>
<evidence type="ECO:0000313" key="4">
    <source>
        <dbReference type="Proteomes" id="UP000074850"/>
    </source>
</evidence>
<evidence type="ECO:0000313" key="3">
    <source>
        <dbReference type="Proteomes" id="UP000069831"/>
    </source>
</evidence>
<sequence length="101" mass="11934">MVAFIKSKKEMSEEDIKANFITPAILSKGWKIGEQIAYEEYFTDGRIEVRGDKGRRKEGKNQITLSIINLDSELISLKLRIIRRLIEWKNAFINPYRFRKQ</sequence>
<reference evidence="3 4" key="1">
    <citation type="submission" date="2016-02" db="EMBL/GenBank/DDBJ databases">
        <authorList>
            <consortium name="Pathogen Informatics"/>
        </authorList>
    </citation>
    <scope>NUCLEOTIDE SEQUENCE [LARGE SCALE GENOMIC DNA]</scope>
    <source>
        <strain evidence="1 4">LSS64</strain>
        <strain evidence="2 3">LSS95</strain>
    </source>
</reference>
<accession>A0A0Z8LE38</accession>
<dbReference type="EMBL" id="FIHM01000053">
    <property type="protein sequence ID" value="CYV55265.1"/>
    <property type="molecule type" value="Genomic_DNA"/>
</dbReference>
<dbReference type="Gene3D" id="3.90.1570.30">
    <property type="match status" value="1"/>
</dbReference>
<proteinExistence type="predicted"/>
<organism evidence="1 4">
    <name type="scientific">Streptococcus suis</name>
    <dbReference type="NCBI Taxonomy" id="1307"/>
    <lineage>
        <taxon>Bacteria</taxon>
        <taxon>Bacillati</taxon>
        <taxon>Bacillota</taxon>
        <taxon>Bacilli</taxon>
        <taxon>Lactobacillales</taxon>
        <taxon>Streptococcaceae</taxon>
        <taxon>Streptococcus</taxon>
    </lineage>
</organism>
<dbReference type="EMBL" id="FIIR01000009">
    <property type="protein sequence ID" value="CYV83867.1"/>
    <property type="molecule type" value="Genomic_DNA"/>
</dbReference>
<dbReference type="AlphaFoldDB" id="A0A0Z8LE38"/>
<gene>
    <name evidence="1" type="ORF">ERS132426_01909</name>
    <name evidence="2" type="ORF">ERS132457_01059</name>
</gene>
<dbReference type="Proteomes" id="UP000069831">
    <property type="component" value="Unassembled WGS sequence"/>
</dbReference>
<name>A0A0Z8LE38_STRSU</name>
<protein>
    <submittedName>
        <fullName evidence="1">EcoA type I restriction-modification enzyme R subunit</fullName>
    </submittedName>
</protein>